<organism evidence="2 3">
    <name type="scientific">Leptospira kemamanensis</name>
    <dbReference type="NCBI Taxonomy" id="2484942"/>
    <lineage>
        <taxon>Bacteria</taxon>
        <taxon>Pseudomonadati</taxon>
        <taxon>Spirochaetota</taxon>
        <taxon>Spirochaetia</taxon>
        <taxon>Leptospirales</taxon>
        <taxon>Leptospiraceae</taxon>
        <taxon>Leptospira</taxon>
    </lineage>
</organism>
<dbReference type="OrthoDB" id="342824at2"/>
<accession>A0A4R9JTW9</accession>
<dbReference type="Proteomes" id="UP000297609">
    <property type="component" value="Unassembled WGS sequence"/>
</dbReference>
<keyword evidence="1" id="KW-1133">Transmembrane helix</keyword>
<feature type="transmembrane region" description="Helical" evidence="1">
    <location>
        <begin position="9"/>
        <end position="30"/>
    </location>
</feature>
<keyword evidence="3" id="KW-1185">Reference proteome</keyword>
<gene>
    <name evidence="2" type="ORF">EHQ59_07380</name>
</gene>
<dbReference type="EMBL" id="RQGG01000018">
    <property type="protein sequence ID" value="TGL54448.1"/>
    <property type="molecule type" value="Genomic_DNA"/>
</dbReference>
<comment type="caution">
    <text evidence="2">The sequence shown here is derived from an EMBL/GenBank/DDBJ whole genome shotgun (WGS) entry which is preliminary data.</text>
</comment>
<keyword evidence="1" id="KW-0472">Membrane</keyword>
<keyword evidence="1" id="KW-0812">Transmembrane</keyword>
<evidence type="ECO:0008006" key="4">
    <source>
        <dbReference type="Google" id="ProtNLM"/>
    </source>
</evidence>
<evidence type="ECO:0000256" key="1">
    <source>
        <dbReference type="SAM" id="Phobius"/>
    </source>
</evidence>
<evidence type="ECO:0000313" key="3">
    <source>
        <dbReference type="Proteomes" id="UP000297609"/>
    </source>
</evidence>
<reference evidence="2" key="1">
    <citation type="journal article" date="2019" name="PLoS Negl. Trop. Dis.">
        <title>Revisiting the worldwide diversity of Leptospira species in the environment.</title>
        <authorList>
            <person name="Vincent A.T."/>
            <person name="Schiettekatte O."/>
            <person name="Bourhy P."/>
            <person name="Veyrier F.J."/>
            <person name="Picardeau M."/>
        </authorList>
    </citation>
    <scope>NUCLEOTIDE SEQUENCE [LARGE SCALE GENOMIC DNA]</scope>
    <source>
        <strain evidence="2">201702454</strain>
    </source>
</reference>
<dbReference type="RefSeq" id="WP_135618823.1">
    <property type="nucleotide sequence ID" value="NZ_RQGG01000018.1"/>
</dbReference>
<protein>
    <recommendedName>
        <fullName evidence="4">Magnesium transporter</fullName>
    </recommendedName>
</protein>
<name>A0A4R9JTW9_9LEPT</name>
<proteinExistence type="predicted"/>
<sequence length="252" mass="30324">MPTNKKKITILLLITILLSFLLGSLVYILFLKKTNADPKESSFDSRSEIYWKRLQNRPEVLGSVGYPNDLRDFLETLRGKESFLWNGDRDETYRYLLSEFPDERGHILYAVYVAYMNWKEKSKEIESSTSLTSYEKLTAVNRLKEEIFPGVIHQLIFPKHPTTPPTILVSYLEDYIQRNPYSYARERKRIFLRKKEELYQKEKWDIQTWESPNFYRQVVSLIYEREMKEMTEEEKTFYLTSKIEELKSDFWN</sequence>
<evidence type="ECO:0000313" key="2">
    <source>
        <dbReference type="EMBL" id="TGL54448.1"/>
    </source>
</evidence>
<dbReference type="AlphaFoldDB" id="A0A4R9JTW9"/>